<dbReference type="Pfam" id="PF13180">
    <property type="entry name" value="PDZ_2"/>
    <property type="match status" value="1"/>
</dbReference>
<dbReference type="SUPFAM" id="SSF82171">
    <property type="entry name" value="DPP6 N-terminal domain-like"/>
    <property type="match status" value="1"/>
</dbReference>
<dbReference type="InterPro" id="IPR036034">
    <property type="entry name" value="PDZ_sf"/>
</dbReference>
<dbReference type="Gene3D" id="2.130.10.10">
    <property type="entry name" value="YVTN repeat-like/Quinoprotein amine dehydrogenase"/>
    <property type="match status" value="1"/>
</dbReference>
<keyword evidence="4 7" id="KW-0645">Protease</keyword>
<dbReference type="InterPro" id="IPR029045">
    <property type="entry name" value="ClpP/crotonase-like_dom_sf"/>
</dbReference>
<dbReference type="PROSITE" id="PS50106">
    <property type="entry name" value="PDZ"/>
    <property type="match status" value="1"/>
</dbReference>
<dbReference type="RefSeq" id="WP_208232508.1">
    <property type="nucleotide sequence ID" value="NZ_JAGEVG010000003.1"/>
</dbReference>
<reference evidence="10 11" key="1">
    <citation type="submission" date="2021-03" db="EMBL/GenBank/DDBJ databases">
        <title>Gelidibacter sp. nov., isolated from costal sediment.</title>
        <authorList>
            <person name="Lun K.-Y."/>
        </authorList>
    </citation>
    <scope>NUCLEOTIDE SEQUENCE [LARGE SCALE GENOMIC DNA]</scope>
    <source>
        <strain evidence="10 11">DF109</strain>
    </source>
</reference>
<dbReference type="Gene3D" id="2.120.10.60">
    <property type="entry name" value="Tricorn protease N-terminal domain"/>
    <property type="match status" value="1"/>
</dbReference>
<proteinExistence type="inferred from homology"/>
<dbReference type="InterPro" id="IPR001478">
    <property type="entry name" value="PDZ"/>
</dbReference>
<dbReference type="PIRSF" id="PIRSF036421">
    <property type="entry name" value="Tricorn_protease"/>
    <property type="match status" value="1"/>
</dbReference>
<evidence type="ECO:0000256" key="6">
    <source>
        <dbReference type="ARBA" id="ARBA00022825"/>
    </source>
</evidence>
<dbReference type="Gene3D" id="3.90.226.10">
    <property type="entry name" value="2-enoyl-CoA Hydratase, Chain A, domain 1"/>
    <property type="match status" value="1"/>
</dbReference>
<dbReference type="InterPro" id="IPR005151">
    <property type="entry name" value="Tail-specific_protease"/>
</dbReference>
<evidence type="ECO:0000256" key="2">
    <source>
        <dbReference type="ARBA" id="ARBA00008524"/>
    </source>
</evidence>
<gene>
    <name evidence="10" type="ORF">J4051_03665</name>
</gene>
<name>A0ABS3SNR8_9FLAO</name>
<keyword evidence="11" id="KW-1185">Reference proteome</keyword>
<protein>
    <recommendedName>
        <fullName evidence="7">Tricorn protease homolog</fullName>
        <ecNumber evidence="7">3.4.21.-</ecNumber>
    </recommendedName>
</protein>
<dbReference type="SUPFAM" id="SSF69304">
    <property type="entry name" value="Tricorn protease N-terminal domain"/>
    <property type="match status" value="1"/>
</dbReference>
<dbReference type="InterPro" id="IPR012393">
    <property type="entry name" value="Tricorn_protease"/>
</dbReference>
<comment type="function">
    <text evidence="7">Degrades oligopeptides.</text>
</comment>
<dbReference type="SUPFAM" id="SSF50156">
    <property type="entry name" value="PDZ domain-like"/>
    <property type="match status" value="1"/>
</dbReference>
<keyword evidence="3 7" id="KW-0963">Cytoplasm</keyword>
<evidence type="ECO:0000256" key="7">
    <source>
        <dbReference type="PIRNR" id="PIRNR036421"/>
    </source>
</evidence>
<dbReference type="EC" id="3.4.21.-" evidence="7"/>
<dbReference type="CDD" id="cd07562">
    <property type="entry name" value="Peptidase_S41_TRI"/>
    <property type="match status" value="1"/>
</dbReference>
<organism evidence="10 11">
    <name type="scientific">Gelidibacter pelagius</name>
    <dbReference type="NCBI Taxonomy" id="2819985"/>
    <lineage>
        <taxon>Bacteria</taxon>
        <taxon>Pseudomonadati</taxon>
        <taxon>Bacteroidota</taxon>
        <taxon>Flavobacteriia</taxon>
        <taxon>Flavobacteriales</taxon>
        <taxon>Flavobacteriaceae</taxon>
        <taxon>Gelidibacter</taxon>
    </lineage>
</organism>
<dbReference type="Proteomes" id="UP000681315">
    <property type="component" value="Unassembled WGS sequence"/>
</dbReference>
<keyword evidence="5 7" id="KW-0378">Hydrolase</keyword>
<comment type="similarity">
    <text evidence="2 7">Belongs to the peptidase S41B family.</text>
</comment>
<sequence length="1055" mass="120740">MKPHYLLPILISFFFIGTLHAQEAYFQIDPTLTPDGETIVFSYDGDLWKVPSSGGDAFRLTAMEGEETLPRISPDGKWLAFSATQYGNKDVYVMPIDGGEIKQLTFHDAADDVDSWSWDSKEIYFTSSRYNRYSGYNVPVSGGTPIRLFENYFNNVHNVVSHPKTDEIFFNESWESKNFTNRKRYKGAYNPDIKSYNPKTKAFKEYTDYIGKDMWATVDKNGVIYFVSDEINGEYNLYTFKDGATKTALTKFETSIGWPQVSANGNKIVFTKDYQIFLYDVASNKTQKVKILINTNNTLVKEQDFKTKGNISTMSISPDNKKMAFISRGELFVSDIKGKFIKKLNTNPNERVKEVKWLKDNRRLLYNQTASGYTNLFTIAADGTGEEKRLTNEAKNNASIAIDHKMEHAAYISGRDELRLLDLKTLKSTTIVTDEFWALRPPVPQFSPDDSYVLYSAFRNFELDMFTYHIATKEIINLTQTGVSESNPTWSPDGKYIYFQSNLTQPSFPRGIGDTHIYRMALDTYDAPFKLNKFDELFKEDEKKDKDSSDKKSKDKKEKDSINEPISITINKKGLMDRIERISPSFGSQNDPYVITKDETTYVYYVSNHDQGKYKLWRTIIKPFEENKTEKVDDQVIRDGQLEASKDGYYALLNGTIHTLDLKSNKLEKIETEATFRKNLANEFHQMFFEAWAGFESNYYDENFHGENWQQLRDKYAHFLPYLTKRSQLSMLFNDMLGELNTSHVGFNTSGKEDETYYGSSTSESGIIFSQDNPYKVAHIVSKSPADITGKDIKPGDILTKVNGKPVDFKTNREAYFSGPSLDNEMQLTFKRNGNDITVNLHPIATREFKDLLYDEWVEDNQKYVDEKSNDKIAYVHMKNMSGSELDNFMKEMVSEAYRKDALILDLRNNTGGNVHDAVLQFLSQKPYAQWKYRNGKLAPQPNFGPAAKPIVLLINEQSLSDAEVTAAGFKELGLGKIIGTETYRWIIFTSAGRLVDGSSYRLPSWGCYTLSGDNLEHTGVAPDIYVKEDFKDRLTGKQPQLDEAIAEILKDLKP</sequence>
<dbReference type="Gene3D" id="3.30.750.44">
    <property type="match status" value="1"/>
</dbReference>
<dbReference type="Pfam" id="PF26550">
    <property type="entry name" value="Tricorn_2nd"/>
    <property type="match status" value="1"/>
</dbReference>
<evidence type="ECO:0000256" key="1">
    <source>
        <dbReference type="ARBA" id="ARBA00004496"/>
    </source>
</evidence>
<dbReference type="InterPro" id="IPR015943">
    <property type="entry name" value="WD40/YVTN_repeat-like_dom_sf"/>
</dbReference>
<dbReference type="PANTHER" id="PTHR43253">
    <property type="entry name" value="TRICORN PROTEASE HOMOLOG 2-RELATED"/>
    <property type="match status" value="1"/>
</dbReference>
<keyword evidence="6 7" id="KW-0720">Serine protease</keyword>
<evidence type="ECO:0000256" key="8">
    <source>
        <dbReference type="SAM" id="MobiDB-lite"/>
    </source>
</evidence>
<feature type="domain" description="PDZ" evidence="9">
    <location>
        <begin position="738"/>
        <end position="834"/>
    </location>
</feature>
<evidence type="ECO:0000313" key="10">
    <source>
        <dbReference type="EMBL" id="MBO3097352.1"/>
    </source>
</evidence>
<feature type="region of interest" description="Disordered" evidence="8">
    <location>
        <begin position="542"/>
        <end position="563"/>
    </location>
</feature>
<comment type="caution">
    <text evidence="10">The sequence shown here is derived from an EMBL/GenBank/DDBJ whole genome shotgun (WGS) entry which is preliminary data.</text>
</comment>
<evidence type="ECO:0000256" key="3">
    <source>
        <dbReference type="ARBA" id="ARBA00022490"/>
    </source>
</evidence>
<dbReference type="SUPFAM" id="SSF52096">
    <property type="entry name" value="ClpP/crotonase"/>
    <property type="match status" value="1"/>
</dbReference>
<dbReference type="EMBL" id="JAGEVG010000003">
    <property type="protein sequence ID" value="MBO3097352.1"/>
    <property type="molecule type" value="Genomic_DNA"/>
</dbReference>
<evidence type="ECO:0000256" key="5">
    <source>
        <dbReference type="ARBA" id="ARBA00022801"/>
    </source>
</evidence>
<evidence type="ECO:0000313" key="11">
    <source>
        <dbReference type="Proteomes" id="UP000681315"/>
    </source>
</evidence>
<dbReference type="PANTHER" id="PTHR43253:SF1">
    <property type="entry name" value="TRICORN PROTEASE HOMOLOG 2-RELATED"/>
    <property type="match status" value="1"/>
</dbReference>
<evidence type="ECO:0000259" key="9">
    <source>
        <dbReference type="PROSITE" id="PS50106"/>
    </source>
</evidence>
<dbReference type="SMART" id="SM00228">
    <property type="entry name" value="PDZ"/>
    <property type="match status" value="1"/>
</dbReference>
<evidence type="ECO:0000256" key="4">
    <source>
        <dbReference type="ARBA" id="ARBA00022670"/>
    </source>
</evidence>
<comment type="subcellular location">
    <subcellularLocation>
        <location evidence="1 7">Cytoplasm</location>
    </subcellularLocation>
</comment>
<dbReference type="Gene3D" id="2.30.42.10">
    <property type="match status" value="1"/>
</dbReference>
<accession>A0ABS3SNR8</accession>
<dbReference type="Pfam" id="PF03572">
    <property type="entry name" value="Peptidase_S41"/>
    <property type="match status" value="1"/>
</dbReference>
<dbReference type="Pfam" id="PF26549">
    <property type="entry name" value="Tricorn_N"/>
    <property type="match status" value="1"/>
</dbReference>
<dbReference type="Pfam" id="PF14684">
    <property type="entry name" value="Tricorn_C1"/>
    <property type="match status" value="1"/>
</dbReference>
<dbReference type="SMART" id="SM00245">
    <property type="entry name" value="TSPc"/>
    <property type="match status" value="1"/>
</dbReference>
<feature type="compositionally biased region" description="Basic and acidic residues" evidence="8">
    <location>
        <begin position="542"/>
        <end position="562"/>
    </location>
</feature>
<dbReference type="InterPro" id="IPR028204">
    <property type="entry name" value="Tricorn_C1"/>
</dbReference>